<dbReference type="InterPro" id="IPR006379">
    <property type="entry name" value="HAD-SF_hydro_IIB"/>
</dbReference>
<keyword evidence="1" id="KW-0378">Hydrolase</keyword>
<evidence type="ECO:0000313" key="1">
    <source>
        <dbReference type="EMBL" id="MBV3381681.1"/>
    </source>
</evidence>
<keyword evidence="4" id="KW-1185">Reference proteome</keyword>
<name>A0AAW4MNS6_9FIRM</name>
<protein>
    <submittedName>
        <fullName evidence="1">Cof-type HAD-IIB family hydrolase</fullName>
    </submittedName>
</protein>
<dbReference type="PANTHER" id="PTHR10000:SF8">
    <property type="entry name" value="HAD SUPERFAMILY HYDROLASE-LIKE, TYPE 3"/>
    <property type="match status" value="1"/>
</dbReference>
<dbReference type="Pfam" id="PF08282">
    <property type="entry name" value="Hydrolase_3"/>
    <property type="match status" value="2"/>
</dbReference>
<dbReference type="GO" id="GO:0005829">
    <property type="term" value="C:cytosol"/>
    <property type="evidence" value="ECO:0007669"/>
    <property type="project" value="TreeGrafter"/>
</dbReference>
<comment type="caution">
    <text evidence="1">The sequence shown here is derived from an EMBL/GenBank/DDBJ whole genome shotgun (WGS) entry which is preliminary data.</text>
</comment>
<dbReference type="EMBL" id="JAHOEF010000001">
    <property type="protein sequence ID" value="MBV3381681.1"/>
    <property type="molecule type" value="Genomic_DNA"/>
</dbReference>
<accession>A0AAW4MNS6</accession>
<sequence>MKLIFCDMDGSLLNRRSKISPRTLEALIKLEEKGIGVILSSGRHINSLKKYGDMLHFEKYPMSGYSCNNGQAYHDHLGENVLEHERLNYDDYLKVRRYAKAHHYGFIVYINNKRVMFHYNESLLVRLLHLHKPIHEDAIFDKFVFYGRPSFDVKGLDYTCSLVDPYWLEIGPKDVDKGTMLERIARFHHIDLKDTIAFGNGENDLPMLIKAGTGVAMGNALEHVKEQSDAVCDDCDHDGIGKYLEDLLL</sequence>
<dbReference type="Proteomes" id="UP001197492">
    <property type="component" value="Unassembled WGS sequence"/>
</dbReference>
<dbReference type="Proteomes" id="UP001196408">
    <property type="component" value="Unassembled WGS sequence"/>
</dbReference>
<evidence type="ECO:0000313" key="3">
    <source>
        <dbReference type="Proteomes" id="UP001196408"/>
    </source>
</evidence>
<evidence type="ECO:0000313" key="4">
    <source>
        <dbReference type="Proteomes" id="UP001197492"/>
    </source>
</evidence>
<dbReference type="EMBL" id="JAHOEL010000001">
    <property type="protein sequence ID" value="MBV3391683.1"/>
    <property type="molecule type" value="Genomic_DNA"/>
</dbReference>
<dbReference type="PANTHER" id="PTHR10000">
    <property type="entry name" value="PHOSPHOSERINE PHOSPHATASE"/>
    <property type="match status" value="1"/>
</dbReference>
<dbReference type="NCBIfam" id="TIGR01484">
    <property type="entry name" value="HAD-SF-IIB"/>
    <property type="match status" value="1"/>
</dbReference>
<dbReference type="SFLD" id="SFLDS00003">
    <property type="entry name" value="Haloacid_Dehalogenase"/>
    <property type="match status" value="1"/>
</dbReference>
<dbReference type="AlphaFoldDB" id="A0AAW4MNS6"/>
<dbReference type="CDD" id="cd07516">
    <property type="entry name" value="HAD_Pase"/>
    <property type="match status" value="1"/>
</dbReference>
<dbReference type="SFLD" id="SFLDG01140">
    <property type="entry name" value="C2.B:_Phosphomannomutase_and_P"/>
    <property type="match status" value="1"/>
</dbReference>
<dbReference type="GO" id="GO:0000287">
    <property type="term" value="F:magnesium ion binding"/>
    <property type="evidence" value="ECO:0007669"/>
    <property type="project" value="TreeGrafter"/>
</dbReference>
<dbReference type="GO" id="GO:0016791">
    <property type="term" value="F:phosphatase activity"/>
    <property type="evidence" value="ECO:0007669"/>
    <property type="project" value="TreeGrafter"/>
</dbReference>
<dbReference type="RefSeq" id="WP_217746819.1">
    <property type="nucleotide sequence ID" value="NZ_JAHOEB010000001.1"/>
</dbReference>
<organism evidence="1 3">
    <name type="scientific">Catenibacterium mitsuokai</name>
    <dbReference type="NCBI Taxonomy" id="100886"/>
    <lineage>
        <taxon>Bacteria</taxon>
        <taxon>Bacillati</taxon>
        <taxon>Bacillota</taxon>
        <taxon>Erysipelotrichia</taxon>
        <taxon>Erysipelotrichales</taxon>
        <taxon>Coprobacillaceae</taxon>
        <taxon>Catenibacterium</taxon>
    </lineage>
</organism>
<reference evidence="1 4" key="1">
    <citation type="submission" date="2021-06" db="EMBL/GenBank/DDBJ databases">
        <title>Collection of gut derived symbiotic bacterial strains cultured from healthy donors.</title>
        <authorList>
            <person name="Lin H."/>
            <person name="Littmann E."/>
            <person name="Pamer E.G."/>
        </authorList>
    </citation>
    <scope>NUCLEOTIDE SEQUENCE</scope>
    <source>
        <strain evidence="2 4">MSK.21.70</strain>
        <strain evidence="1">MSK.21.82</strain>
    </source>
</reference>
<evidence type="ECO:0000313" key="2">
    <source>
        <dbReference type="EMBL" id="MBV3391683.1"/>
    </source>
</evidence>
<proteinExistence type="predicted"/>
<gene>
    <name evidence="1" type="ORF">KSV97_00240</name>
    <name evidence="2" type="ORF">KSW06_00110</name>
</gene>